<protein>
    <submittedName>
        <fullName evidence="1">Uncharacterized protein</fullName>
    </submittedName>
</protein>
<evidence type="ECO:0000313" key="1">
    <source>
        <dbReference type="EMBL" id="GFT70684.1"/>
    </source>
</evidence>
<evidence type="ECO:0000313" key="2">
    <source>
        <dbReference type="Proteomes" id="UP000887013"/>
    </source>
</evidence>
<comment type="caution">
    <text evidence="1">The sequence shown here is derived from an EMBL/GenBank/DDBJ whole genome shotgun (WGS) entry which is preliminary data.</text>
</comment>
<name>A0A8X6PHF3_NEPPI</name>
<dbReference type="Proteomes" id="UP000887013">
    <property type="component" value="Unassembled WGS sequence"/>
</dbReference>
<sequence length="165" mass="19593">MRILSAEKVSITRVKRRGDWVPYWKDENIDVLIRERERLCADRMANNTDANRLRFTEICHSVEEEISSCRHKKWAEFCEKLVSRRFSQHWKVIKTLNTKTTLGKVNLKSNIISLSSRNATTNKETVLMLAEHYETKSKLDFNASDKKLLKAYRNSIKFSRNYHFH</sequence>
<organism evidence="1 2">
    <name type="scientific">Nephila pilipes</name>
    <name type="common">Giant wood spider</name>
    <name type="synonym">Nephila maculata</name>
    <dbReference type="NCBI Taxonomy" id="299642"/>
    <lineage>
        <taxon>Eukaryota</taxon>
        <taxon>Metazoa</taxon>
        <taxon>Ecdysozoa</taxon>
        <taxon>Arthropoda</taxon>
        <taxon>Chelicerata</taxon>
        <taxon>Arachnida</taxon>
        <taxon>Araneae</taxon>
        <taxon>Araneomorphae</taxon>
        <taxon>Entelegynae</taxon>
        <taxon>Araneoidea</taxon>
        <taxon>Nephilidae</taxon>
        <taxon>Nephila</taxon>
    </lineage>
</organism>
<keyword evidence="2" id="KW-1185">Reference proteome</keyword>
<proteinExistence type="predicted"/>
<dbReference type="EMBL" id="BMAW01020911">
    <property type="protein sequence ID" value="GFT70684.1"/>
    <property type="molecule type" value="Genomic_DNA"/>
</dbReference>
<dbReference type="AlphaFoldDB" id="A0A8X6PHF3"/>
<reference evidence="1" key="1">
    <citation type="submission" date="2020-08" db="EMBL/GenBank/DDBJ databases">
        <title>Multicomponent nature underlies the extraordinary mechanical properties of spider dragline silk.</title>
        <authorList>
            <person name="Kono N."/>
            <person name="Nakamura H."/>
            <person name="Mori M."/>
            <person name="Yoshida Y."/>
            <person name="Ohtoshi R."/>
            <person name="Malay A.D."/>
            <person name="Moran D.A.P."/>
            <person name="Tomita M."/>
            <person name="Numata K."/>
            <person name="Arakawa K."/>
        </authorList>
    </citation>
    <scope>NUCLEOTIDE SEQUENCE</scope>
</reference>
<accession>A0A8X6PHF3</accession>
<gene>
    <name evidence="1" type="ORF">NPIL_301671</name>
</gene>
<dbReference type="OrthoDB" id="6437273at2759"/>